<reference evidence="2 5" key="2">
    <citation type="submission" date="2017-10" db="EMBL/GenBank/DDBJ databases">
        <title>Comparative genomics between pathogenic Norcardia.</title>
        <authorList>
            <person name="Zeng L."/>
        </authorList>
    </citation>
    <scope>NUCLEOTIDE SEQUENCE [LARGE SCALE GENOMIC DNA]</scope>
    <source>
        <strain evidence="2 5">NC_YFY_NT001</strain>
    </source>
</reference>
<dbReference type="Proteomes" id="UP000076512">
    <property type="component" value="Unassembled WGS sequence"/>
</dbReference>
<dbReference type="Proteomes" id="UP000221961">
    <property type="component" value="Chromosome"/>
</dbReference>
<accession>A0A161Z1M3</accession>
<evidence type="ECO:0000259" key="1">
    <source>
        <dbReference type="PROSITE" id="PS50943"/>
    </source>
</evidence>
<dbReference type="InterPro" id="IPR001387">
    <property type="entry name" value="Cro/C1-type_HTH"/>
</dbReference>
<dbReference type="PROSITE" id="PS50943">
    <property type="entry name" value="HTH_CROC1"/>
    <property type="match status" value="1"/>
</dbReference>
<dbReference type="KEGG" id="ntp:CRH09_11265"/>
<dbReference type="SMART" id="SM00530">
    <property type="entry name" value="HTH_XRE"/>
    <property type="match status" value="1"/>
</dbReference>
<feature type="domain" description="HTH cro/C1-type" evidence="1">
    <location>
        <begin position="8"/>
        <end position="62"/>
    </location>
</feature>
<keyword evidence="4" id="KW-1185">Reference proteome</keyword>
<dbReference type="Pfam" id="PF13560">
    <property type="entry name" value="HTH_31"/>
    <property type="match status" value="1"/>
</dbReference>
<dbReference type="EMBL" id="CP023778">
    <property type="protein sequence ID" value="ATL66704.1"/>
    <property type="molecule type" value="Genomic_DNA"/>
</dbReference>
<evidence type="ECO:0000313" key="3">
    <source>
        <dbReference type="EMBL" id="KZM72154.1"/>
    </source>
</evidence>
<dbReference type="AlphaFoldDB" id="A0A161Z1M3"/>
<protein>
    <submittedName>
        <fullName evidence="2">Transcriptional regulator</fullName>
    </submittedName>
</protein>
<reference evidence="3 4" key="1">
    <citation type="submission" date="2016-04" db="EMBL/GenBank/DDBJ databases">
        <authorList>
            <person name="Evans L.H."/>
            <person name="Alamgir A."/>
            <person name="Owens N."/>
            <person name="Weber N.D."/>
            <person name="Virtaneva K."/>
            <person name="Barbian K."/>
            <person name="Babar A."/>
            <person name="Rosenke K."/>
        </authorList>
    </citation>
    <scope>NUCLEOTIDE SEQUENCE [LARGE SCALE GENOMIC DNA]</scope>
    <source>
        <strain evidence="3 4">IFM 0406</strain>
    </source>
</reference>
<dbReference type="RefSeq" id="WP_067592417.1">
    <property type="nucleotide sequence ID" value="NZ_CP023778.1"/>
</dbReference>
<organism evidence="3 4">
    <name type="scientific">Nocardia terpenica</name>
    <dbReference type="NCBI Taxonomy" id="455432"/>
    <lineage>
        <taxon>Bacteria</taxon>
        <taxon>Bacillati</taxon>
        <taxon>Actinomycetota</taxon>
        <taxon>Actinomycetes</taxon>
        <taxon>Mycobacteriales</taxon>
        <taxon>Nocardiaceae</taxon>
        <taxon>Nocardia</taxon>
    </lineage>
</organism>
<gene>
    <name evidence="3" type="ORF">AWN90_36350</name>
    <name evidence="2" type="ORF">CRH09_11265</name>
</gene>
<evidence type="ECO:0000313" key="4">
    <source>
        <dbReference type="Proteomes" id="UP000076512"/>
    </source>
</evidence>
<dbReference type="GeneID" id="88357985"/>
<name>A0A161Z1M3_9NOCA</name>
<dbReference type="InterPro" id="IPR010982">
    <property type="entry name" value="Lambda_DNA-bd_dom_sf"/>
</dbReference>
<dbReference type="SUPFAM" id="SSF47413">
    <property type="entry name" value="lambda repressor-like DNA-binding domains"/>
    <property type="match status" value="1"/>
</dbReference>
<dbReference type="CDD" id="cd00093">
    <property type="entry name" value="HTH_XRE"/>
    <property type="match status" value="1"/>
</dbReference>
<dbReference type="EMBL" id="LWGR01000009">
    <property type="protein sequence ID" value="KZM72154.1"/>
    <property type="molecule type" value="Genomic_DNA"/>
</dbReference>
<dbReference type="OrthoDB" id="3420984at2"/>
<dbReference type="GO" id="GO:0003677">
    <property type="term" value="F:DNA binding"/>
    <property type="evidence" value="ECO:0007669"/>
    <property type="project" value="InterPro"/>
</dbReference>
<evidence type="ECO:0000313" key="2">
    <source>
        <dbReference type="EMBL" id="ATL66704.1"/>
    </source>
</evidence>
<evidence type="ECO:0000313" key="5">
    <source>
        <dbReference type="Proteomes" id="UP000221961"/>
    </source>
</evidence>
<sequence length="385" mass="42034">MTHVGQRMAAERKLAGLTQRQLAQRARYSLPLIKAVEQGREPGSPGLISAVARALCITPDLLTGAPYDDGKPLADAVNELRILLTEGKYVRATDPDPLEQLEAEIFEAQRIYRADHTRQTIEILPDLIRRVHGAVRDLRGDEQAHAYALLTYAYGLAEGCARRTGYQTLTLPALDLADTYAAYSDDPYAGAFSALARARLLTFYGESQVAGHLIDTAINSADSSHTGMVLAGYSHLVAAVNDARQLNHARADDHVQAAREFARQTGESDLYLTWFGPLNVEIHAHAIELESGDPNKAAVEGAKLAYGKEASPTRVAHHWQDNARAWLMSGKADKALVALNKARAAAPQQTRLHPSVRETVYAIAQAERRRTESLLGFASWVGTTL</sequence>
<dbReference type="Gene3D" id="1.10.260.40">
    <property type="entry name" value="lambda repressor-like DNA-binding domains"/>
    <property type="match status" value="1"/>
</dbReference>
<proteinExistence type="predicted"/>
<dbReference type="STRING" id="455432.AWN90_36350"/>